<dbReference type="Proteomes" id="UP001642464">
    <property type="component" value="Unassembled WGS sequence"/>
</dbReference>
<dbReference type="InterPro" id="IPR044613">
    <property type="entry name" value="Nep1/2-like"/>
</dbReference>
<keyword evidence="7" id="KW-1185">Reference proteome</keyword>
<evidence type="ECO:0000256" key="3">
    <source>
        <dbReference type="ARBA" id="ARBA00022801"/>
    </source>
</evidence>
<organism evidence="6 7">
    <name type="scientific">Durusdinium trenchii</name>
    <dbReference type="NCBI Taxonomy" id="1381693"/>
    <lineage>
        <taxon>Eukaryota</taxon>
        <taxon>Sar</taxon>
        <taxon>Alveolata</taxon>
        <taxon>Dinophyceae</taxon>
        <taxon>Suessiales</taxon>
        <taxon>Symbiodiniaceae</taxon>
        <taxon>Durusdinium</taxon>
    </lineage>
</organism>
<evidence type="ECO:0000256" key="2">
    <source>
        <dbReference type="ARBA" id="ARBA00022670"/>
    </source>
</evidence>
<dbReference type="PANTHER" id="PTHR46468:SF1">
    <property type="entry name" value="SENTRIN-SPECIFIC PROTEASE 8"/>
    <property type="match status" value="1"/>
</dbReference>
<gene>
    <name evidence="6" type="ORF">SCF082_LOCUS23485</name>
</gene>
<feature type="domain" description="Ubiquitin-like protease family profile" evidence="5">
    <location>
        <begin position="9"/>
        <end position="178"/>
    </location>
</feature>
<evidence type="ECO:0000259" key="5">
    <source>
        <dbReference type="PROSITE" id="PS50600"/>
    </source>
</evidence>
<name>A0ABP0LMD9_9DINO</name>
<reference evidence="6 7" key="1">
    <citation type="submission" date="2024-02" db="EMBL/GenBank/DDBJ databases">
        <authorList>
            <person name="Chen Y."/>
            <person name="Shah S."/>
            <person name="Dougan E. K."/>
            <person name="Thang M."/>
            <person name="Chan C."/>
        </authorList>
    </citation>
    <scope>NUCLEOTIDE SEQUENCE [LARGE SCALE GENOMIC DNA]</scope>
</reference>
<comment type="similarity">
    <text evidence="1">Belongs to the peptidase C48 family.</text>
</comment>
<evidence type="ECO:0000313" key="7">
    <source>
        <dbReference type="Proteomes" id="UP001642464"/>
    </source>
</evidence>
<dbReference type="EMBL" id="CAXAMM010017069">
    <property type="protein sequence ID" value="CAK9040334.1"/>
    <property type="molecule type" value="Genomic_DNA"/>
</dbReference>
<comment type="caution">
    <text evidence="6">The sequence shown here is derived from an EMBL/GenBank/DDBJ whole genome shotgun (WGS) entry which is preliminary data.</text>
</comment>
<sequence length="210" mass="23267">MALVSWKSARITAAGLGLLEPGRWLDDEVMNFWIQYYTTTDPPDGLGDREDVLIMDPSVVSWILYELTSCKEPDLEDVQDALESCDFHKKQRVLIPLSDRQDKGGDGYKGVHWALLALERHGEEVQGHYYDSMGSGNLHQAQLLASKLCSARVSVAPAGKQQNACDCGVFTLLFAEALSRGENPKDITQAQADEARNRMASKIRSLARPS</sequence>
<dbReference type="SUPFAM" id="SSF54001">
    <property type="entry name" value="Cysteine proteinases"/>
    <property type="match status" value="1"/>
</dbReference>
<dbReference type="PANTHER" id="PTHR46468">
    <property type="entry name" value="SENTRIN-SPECIFIC PROTEASE 8"/>
    <property type="match status" value="1"/>
</dbReference>
<accession>A0ABP0LMD9</accession>
<dbReference type="InterPro" id="IPR038765">
    <property type="entry name" value="Papain-like_cys_pep_sf"/>
</dbReference>
<keyword evidence="3" id="KW-0378">Hydrolase</keyword>
<keyword evidence="4" id="KW-0788">Thiol protease</keyword>
<proteinExistence type="inferred from homology"/>
<dbReference type="Pfam" id="PF02902">
    <property type="entry name" value="Peptidase_C48"/>
    <property type="match status" value="1"/>
</dbReference>
<keyword evidence="2 6" id="KW-0645">Protease</keyword>
<dbReference type="InterPro" id="IPR003653">
    <property type="entry name" value="Peptidase_C48_C"/>
</dbReference>
<dbReference type="GO" id="GO:0008233">
    <property type="term" value="F:peptidase activity"/>
    <property type="evidence" value="ECO:0007669"/>
    <property type="project" value="UniProtKB-KW"/>
</dbReference>
<evidence type="ECO:0000313" key="6">
    <source>
        <dbReference type="EMBL" id="CAK9040334.1"/>
    </source>
</evidence>
<dbReference type="GO" id="GO:0006508">
    <property type="term" value="P:proteolysis"/>
    <property type="evidence" value="ECO:0007669"/>
    <property type="project" value="UniProtKB-KW"/>
</dbReference>
<evidence type="ECO:0000256" key="4">
    <source>
        <dbReference type="ARBA" id="ARBA00022807"/>
    </source>
</evidence>
<dbReference type="PROSITE" id="PS50600">
    <property type="entry name" value="ULP_PROTEASE"/>
    <property type="match status" value="1"/>
</dbReference>
<protein>
    <submittedName>
        <fullName evidence="6">Probable sentrin-specific protease 8 (Deneddylase) (Sentrin/sumo-specific protease senp8)</fullName>
    </submittedName>
</protein>
<dbReference type="Gene3D" id="3.40.395.10">
    <property type="entry name" value="Adenoviral Proteinase, Chain A"/>
    <property type="match status" value="1"/>
</dbReference>
<evidence type="ECO:0000256" key="1">
    <source>
        <dbReference type="ARBA" id="ARBA00005234"/>
    </source>
</evidence>